<feature type="region of interest" description="Disordered" evidence="1">
    <location>
        <begin position="163"/>
        <end position="183"/>
    </location>
</feature>
<feature type="compositionally biased region" description="Basic and acidic residues" evidence="1">
    <location>
        <begin position="168"/>
        <end position="183"/>
    </location>
</feature>
<dbReference type="EMBL" id="JBEWTB010000002">
    <property type="protein sequence ID" value="MET4757374.1"/>
    <property type="molecule type" value="Genomic_DNA"/>
</dbReference>
<proteinExistence type="predicted"/>
<feature type="signal peptide" evidence="2">
    <location>
        <begin position="1"/>
        <end position="30"/>
    </location>
</feature>
<dbReference type="Proteomes" id="UP001549366">
    <property type="component" value="Unassembled WGS sequence"/>
</dbReference>
<feature type="region of interest" description="Disordered" evidence="1">
    <location>
        <begin position="255"/>
        <end position="278"/>
    </location>
</feature>
<organism evidence="3 4">
    <name type="scientific">Endozoicomonas lisbonensis</name>
    <dbReference type="NCBI Taxonomy" id="3120522"/>
    <lineage>
        <taxon>Bacteria</taxon>
        <taxon>Pseudomonadati</taxon>
        <taxon>Pseudomonadota</taxon>
        <taxon>Gammaproteobacteria</taxon>
        <taxon>Oceanospirillales</taxon>
        <taxon>Endozoicomonadaceae</taxon>
        <taxon>Endozoicomonas</taxon>
    </lineage>
</organism>
<evidence type="ECO:0000313" key="4">
    <source>
        <dbReference type="Proteomes" id="UP001549366"/>
    </source>
</evidence>
<sequence length="545" mass="61962">MFNKKRLFCHISAACLAILALVSLNLPARAVEVKSQTVHNLALIPFAIGLSWLSVKNKPCNKNKKLYPVIFPDCDSAPKALELNKNAVVTGLSEPFQVMSLIIQPESGSQNLMARLPDVALISNGHSASDLLLLVDRQSPFCNREDAALTQLQHNWLNLKAVSSSGRQHSDKSHRQDRDLPDKPELLVGINEEGVVVFIIVEIDERGKSHVKQLKTNVLVTDPHAQDFIQRLVEYQNVAITPELSRRLNQKWPITSHGKNDNYYPGSGSEEKTHTVTSLQPVRPLLSTGDSGLMSGTASVIQSPADRGRSSRFRYDEEYYESNTEDWRASQPSGSLTAHESFNNIDRYIDHINELLGDLRLKVLLPEILESLKAEVDFTGGDARQQLTFRRHMNFIQKVVDADTEEEIKQLLDIELKELQKRHQHITHLEHFWWWAVSIFEQSGLDWVAEEFMRKLLGLWPDNSDLGGALVWHLIHRDKVKSAKNLVEKWERKQRFSSESIDWIKKMFSKNSIRRIKSTAYSNFKPFSKIVRGQTTVNLSDPGGR</sequence>
<accession>A0ABV2SHY1</accession>
<evidence type="ECO:0000256" key="1">
    <source>
        <dbReference type="SAM" id="MobiDB-lite"/>
    </source>
</evidence>
<dbReference type="Pfam" id="PF13429">
    <property type="entry name" value="TPR_15"/>
    <property type="match status" value="1"/>
</dbReference>
<feature type="chain" id="PRO_5045964990" description="Secreted protein" evidence="2">
    <location>
        <begin position="31"/>
        <end position="545"/>
    </location>
</feature>
<evidence type="ECO:0000256" key="2">
    <source>
        <dbReference type="SAM" id="SignalP"/>
    </source>
</evidence>
<gene>
    <name evidence="3" type="ORF">V5J35_002566</name>
</gene>
<name>A0ABV2SHY1_9GAMM</name>
<evidence type="ECO:0008006" key="5">
    <source>
        <dbReference type="Google" id="ProtNLM"/>
    </source>
</evidence>
<evidence type="ECO:0000313" key="3">
    <source>
        <dbReference type="EMBL" id="MET4757374.1"/>
    </source>
</evidence>
<keyword evidence="4" id="KW-1185">Reference proteome</keyword>
<reference evidence="3 4" key="1">
    <citation type="submission" date="2024-06" db="EMBL/GenBank/DDBJ databases">
        <title>Genomic Encyclopedia of Type Strains, Phase V (KMG-V): Genome sequencing to study the core and pangenomes of soil and plant-associated prokaryotes.</title>
        <authorList>
            <person name="Whitman W."/>
        </authorList>
    </citation>
    <scope>NUCLEOTIDE SEQUENCE [LARGE SCALE GENOMIC DNA]</scope>
    <source>
        <strain evidence="3 4">NE40</strain>
    </source>
</reference>
<protein>
    <recommendedName>
        <fullName evidence="5">Secreted protein</fullName>
    </recommendedName>
</protein>
<keyword evidence="2" id="KW-0732">Signal</keyword>
<comment type="caution">
    <text evidence="3">The sequence shown here is derived from an EMBL/GenBank/DDBJ whole genome shotgun (WGS) entry which is preliminary data.</text>
</comment>